<reference evidence="2" key="1">
    <citation type="journal article" date="2022" name="Mol. Ecol. Resour.">
        <title>The genomes of chicory, endive, great burdock and yacon provide insights into Asteraceae palaeo-polyploidization history and plant inulin production.</title>
        <authorList>
            <person name="Fan W."/>
            <person name="Wang S."/>
            <person name="Wang H."/>
            <person name="Wang A."/>
            <person name="Jiang F."/>
            <person name="Liu H."/>
            <person name="Zhao H."/>
            <person name="Xu D."/>
            <person name="Zhang Y."/>
        </authorList>
    </citation>
    <scope>NUCLEOTIDE SEQUENCE [LARGE SCALE GENOMIC DNA]</scope>
    <source>
        <strain evidence="2">cv. Yunnan</strain>
    </source>
</reference>
<dbReference type="EMBL" id="CM042018">
    <property type="protein sequence ID" value="KAI3827820.1"/>
    <property type="molecule type" value="Genomic_DNA"/>
</dbReference>
<accession>A0ACB9K692</accession>
<evidence type="ECO:0000313" key="1">
    <source>
        <dbReference type="EMBL" id="KAI3827820.1"/>
    </source>
</evidence>
<gene>
    <name evidence="1" type="ORF">L1987_01906</name>
</gene>
<comment type="caution">
    <text evidence="1">The sequence shown here is derived from an EMBL/GenBank/DDBJ whole genome shotgun (WGS) entry which is preliminary data.</text>
</comment>
<organism evidence="1 2">
    <name type="scientific">Smallanthus sonchifolius</name>
    <dbReference type="NCBI Taxonomy" id="185202"/>
    <lineage>
        <taxon>Eukaryota</taxon>
        <taxon>Viridiplantae</taxon>
        <taxon>Streptophyta</taxon>
        <taxon>Embryophyta</taxon>
        <taxon>Tracheophyta</taxon>
        <taxon>Spermatophyta</taxon>
        <taxon>Magnoliopsida</taxon>
        <taxon>eudicotyledons</taxon>
        <taxon>Gunneridae</taxon>
        <taxon>Pentapetalae</taxon>
        <taxon>asterids</taxon>
        <taxon>campanulids</taxon>
        <taxon>Asterales</taxon>
        <taxon>Asteraceae</taxon>
        <taxon>Asteroideae</taxon>
        <taxon>Heliantheae alliance</taxon>
        <taxon>Millerieae</taxon>
        <taxon>Smallanthus</taxon>
    </lineage>
</organism>
<keyword evidence="2" id="KW-1185">Reference proteome</keyword>
<protein>
    <submittedName>
        <fullName evidence="1">Uncharacterized protein</fullName>
    </submittedName>
</protein>
<proteinExistence type="predicted"/>
<sequence length="111" mass="11840">MKATVGSSSKHLGDHGMVRLGPVLLQKEGDRDDDGLKTVKAVTRGVRAAAIAPAAAAWGKQVVRVVTFGMVVQGATLFSGTVRWWSLAGYYGVHWTVEVNNGFMAAASPRW</sequence>
<name>A0ACB9K692_9ASTR</name>
<reference evidence="1 2" key="2">
    <citation type="journal article" date="2022" name="Mol. Ecol. Resour.">
        <title>The genomes of chicory, endive, great burdock and yacon provide insights into Asteraceae paleo-polyploidization history and plant inulin production.</title>
        <authorList>
            <person name="Fan W."/>
            <person name="Wang S."/>
            <person name="Wang H."/>
            <person name="Wang A."/>
            <person name="Jiang F."/>
            <person name="Liu H."/>
            <person name="Zhao H."/>
            <person name="Xu D."/>
            <person name="Zhang Y."/>
        </authorList>
    </citation>
    <scope>NUCLEOTIDE SEQUENCE [LARGE SCALE GENOMIC DNA]</scope>
    <source>
        <strain evidence="2">cv. Yunnan</strain>
        <tissue evidence="1">Leaves</tissue>
    </source>
</reference>
<evidence type="ECO:0000313" key="2">
    <source>
        <dbReference type="Proteomes" id="UP001056120"/>
    </source>
</evidence>
<dbReference type="Proteomes" id="UP001056120">
    <property type="component" value="Linkage Group LG01"/>
</dbReference>